<dbReference type="AlphaFoldDB" id="A0A8R1TTK6"/>
<proteinExistence type="predicted"/>
<accession>A0A8R1TTK6</accession>
<name>A0A8R1TTK6_ONCVO</name>
<dbReference type="EnsemblMetazoa" id="OVOC4048.1">
    <property type="protein sequence ID" value="OVOC4048.1"/>
    <property type="gene ID" value="WBGene00240857"/>
</dbReference>
<keyword evidence="2" id="KW-1185">Reference proteome</keyword>
<protein>
    <submittedName>
        <fullName evidence="1">Uncharacterized protein</fullName>
    </submittedName>
</protein>
<evidence type="ECO:0000313" key="2">
    <source>
        <dbReference type="Proteomes" id="UP000024404"/>
    </source>
</evidence>
<dbReference type="EMBL" id="CMVM020000123">
    <property type="status" value="NOT_ANNOTATED_CDS"/>
    <property type="molecule type" value="Genomic_DNA"/>
</dbReference>
<reference evidence="1" key="2">
    <citation type="submission" date="2022-06" db="UniProtKB">
        <authorList>
            <consortium name="EnsemblMetazoa"/>
        </authorList>
    </citation>
    <scope>IDENTIFICATION</scope>
</reference>
<dbReference type="Proteomes" id="UP000024404">
    <property type="component" value="Unassembled WGS sequence"/>
</dbReference>
<reference evidence="2" key="1">
    <citation type="submission" date="2013-10" db="EMBL/GenBank/DDBJ databases">
        <title>Genome sequencing of Onchocerca volvulus.</title>
        <authorList>
            <person name="Cotton J."/>
            <person name="Tsai J."/>
            <person name="Stanley E."/>
            <person name="Tracey A."/>
            <person name="Holroyd N."/>
            <person name="Lustigman S."/>
            <person name="Berriman M."/>
        </authorList>
    </citation>
    <scope>NUCLEOTIDE SEQUENCE</scope>
</reference>
<sequence length="190" mass="22369">MLILAANNDALTTTNDKKRRQQLLAYILRHYTAKVEHDFFHPRFVELKKQPAQEEEEEGDEEGCPIDCNQTKILAKKDAMIYDLILSNIDDHMKDESFIRVCFALLCNEIFNKKKTYKLTVNGAKLMKHNKKKEKTYTYKKKWSFLIIIGIDKIYSKKKEKQEINQQSWLIISSCTMNNLNPIKCFARIT</sequence>
<evidence type="ECO:0000313" key="1">
    <source>
        <dbReference type="EnsemblMetazoa" id="OVOC4048.1"/>
    </source>
</evidence>
<organism evidence="1 2">
    <name type="scientific">Onchocerca volvulus</name>
    <dbReference type="NCBI Taxonomy" id="6282"/>
    <lineage>
        <taxon>Eukaryota</taxon>
        <taxon>Metazoa</taxon>
        <taxon>Ecdysozoa</taxon>
        <taxon>Nematoda</taxon>
        <taxon>Chromadorea</taxon>
        <taxon>Rhabditida</taxon>
        <taxon>Spirurina</taxon>
        <taxon>Spiruromorpha</taxon>
        <taxon>Filarioidea</taxon>
        <taxon>Onchocercidae</taxon>
        <taxon>Onchocerca</taxon>
    </lineage>
</organism>